<dbReference type="EMBL" id="SDWW01000088">
    <property type="protein sequence ID" value="RYV49355.1"/>
    <property type="molecule type" value="Genomic_DNA"/>
</dbReference>
<keyword evidence="1" id="KW-0808">Transferase</keyword>
<sequence length="214" mass="23195">MVVQPVSPQVVVDLLVDLAASLEPGRRWRIVIDGAPPTRPGALADALVGPLRAAGRPVVRISAGDFLRPASLRWEHGREDPDAFYDDWLDLDALTREVLTPFGPGGTGRYLPSLRDPVRDRSTRAARLQAPAGAVLVLDGSLLLGRGLDLDRTAHLAVRPATLARRTLAHERWTLPAFARYAAEVDPERGADVVIRVDDPRHPALLRGGTADRA</sequence>
<proteinExistence type="predicted"/>
<evidence type="ECO:0000313" key="1">
    <source>
        <dbReference type="EMBL" id="RYV49355.1"/>
    </source>
</evidence>
<keyword evidence="2" id="KW-1185">Reference proteome</keyword>
<organism evidence="1 2">
    <name type="scientific">Pengzhenrongella frigida</name>
    <dbReference type="NCBI Taxonomy" id="1259133"/>
    <lineage>
        <taxon>Bacteria</taxon>
        <taxon>Bacillati</taxon>
        <taxon>Actinomycetota</taxon>
        <taxon>Actinomycetes</taxon>
        <taxon>Micrococcales</taxon>
        <taxon>Pengzhenrongella</taxon>
    </lineage>
</organism>
<dbReference type="Proteomes" id="UP000293764">
    <property type="component" value="Unassembled WGS sequence"/>
</dbReference>
<protein>
    <submittedName>
        <fullName evidence="1">Uridine kinase</fullName>
    </submittedName>
</protein>
<dbReference type="GO" id="GO:0016301">
    <property type="term" value="F:kinase activity"/>
    <property type="evidence" value="ECO:0007669"/>
    <property type="project" value="UniProtKB-KW"/>
</dbReference>
<dbReference type="OrthoDB" id="572586at2"/>
<dbReference type="SUPFAM" id="SSF52540">
    <property type="entry name" value="P-loop containing nucleoside triphosphate hydrolases"/>
    <property type="match status" value="1"/>
</dbReference>
<comment type="caution">
    <text evidence="1">The sequence shown here is derived from an EMBL/GenBank/DDBJ whole genome shotgun (WGS) entry which is preliminary data.</text>
</comment>
<gene>
    <name evidence="1" type="ORF">EUA98_19220</name>
</gene>
<dbReference type="AlphaFoldDB" id="A0A4Q5MV44"/>
<reference evidence="1 2" key="1">
    <citation type="submission" date="2019-01" db="EMBL/GenBank/DDBJ databases">
        <title>Novel species of Cellulomonas.</title>
        <authorList>
            <person name="Liu Q."/>
            <person name="Xin Y.-H."/>
        </authorList>
    </citation>
    <scope>NUCLEOTIDE SEQUENCE [LARGE SCALE GENOMIC DNA]</scope>
    <source>
        <strain evidence="1 2">HLT2-17</strain>
    </source>
</reference>
<dbReference type="InterPro" id="IPR027417">
    <property type="entry name" value="P-loop_NTPase"/>
</dbReference>
<dbReference type="RefSeq" id="WP_130104292.1">
    <property type="nucleotide sequence ID" value="NZ_SDWW01000088.1"/>
</dbReference>
<accession>A0A4Q5MV44</accession>
<name>A0A4Q5MV44_9MICO</name>
<evidence type="ECO:0000313" key="2">
    <source>
        <dbReference type="Proteomes" id="UP000293764"/>
    </source>
</evidence>
<dbReference type="Gene3D" id="3.40.50.300">
    <property type="entry name" value="P-loop containing nucleotide triphosphate hydrolases"/>
    <property type="match status" value="1"/>
</dbReference>
<keyword evidence="1" id="KW-0418">Kinase</keyword>